<feature type="region of interest" description="Disordered" evidence="7">
    <location>
        <begin position="648"/>
        <end position="681"/>
    </location>
</feature>
<dbReference type="VEuPathDB" id="FungiDB:PV06_09999"/>
<keyword evidence="3" id="KW-0805">Transcription regulation</keyword>
<feature type="region of interest" description="Disordered" evidence="7">
    <location>
        <begin position="589"/>
        <end position="617"/>
    </location>
</feature>
<evidence type="ECO:0000313" key="9">
    <source>
        <dbReference type="EMBL" id="KIW38023.1"/>
    </source>
</evidence>
<reference evidence="9 10" key="1">
    <citation type="submission" date="2015-01" db="EMBL/GenBank/DDBJ databases">
        <title>The Genome Sequence of Exophiala oligosperma CBS72588.</title>
        <authorList>
            <consortium name="The Broad Institute Genomics Platform"/>
            <person name="Cuomo C."/>
            <person name="de Hoog S."/>
            <person name="Gorbushina A."/>
            <person name="Stielow B."/>
            <person name="Teixiera M."/>
            <person name="Abouelleil A."/>
            <person name="Chapman S.B."/>
            <person name="Priest M."/>
            <person name="Young S.K."/>
            <person name="Wortman J."/>
            <person name="Nusbaum C."/>
            <person name="Birren B."/>
        </authorList>
    </citation>
    <scope>NUCLEOTIDE SEQUENCE [LARGE SCALE GENOMIC DNA]</scope>
    <source>
        <strain evidence="9 10">CBS 72588</strain>
    </source>
</reference>
<dbReference type="HOGENOM" id="CLU_011581_2_0_1"/>
<accession>A0A0D2D479</accession>
<evidence type="ECO:0000256" key="6">
    <source>
        <dbReference type="ARBA" id="ARBA00023242"/>
    </source>
</evidence>
<dbReference type="GO" id="GO:0000981">
    <property type="term" value="F:DNA-binding transcription factor activity, RNA polymerase II-specific"/>
    <property type="evidence" value="ECO:0007669"/>
    <property type="project" value="InterPro"/>
</dbReference>
<dbReference type="Pfam" id="PF04082">
    <property type="entry name" value="Fungal_trans"/>
    <property type="match status" value="1"/>
</dbReference>
<keyword evidence="6" id="KW-0539">Nucleus</keyword>
<protein>
    <recommendedName>
        <fullName evidence="8">Zn(2)-C6 fungal-type domain-containing protein</fullName>
    </recommendedName>
</protein>
<dbReference type="InterPro" id="IPR036864">
    <property type="entry name" value="Zn2-C6_fun-type_DNA-bd_sf"/>
</dbReference>
<dbReference type="PROSITE" id="PS00463">
    <property type="entry name" value="ZN2_CY6_FUNGAL_1"/>
    <property type="match status" value="1"/>
</dbReference>
<gene>
    <name evidence="9" type="ORF">PV06_09999</name>
</gene>
<dbReference type="InterPro" id="IPR007219">
    <property type="entry name" value="XnlR_reg_dom"/>
</dbReference>
<dbReference type="CDD" id="cd00067">
    <property type="entry name" value="GAL4"/>
    <property type="match status" value="2"/>
</dbReference>
<evidence type="ECO:0000256" key="2">
    <source>
        <dbReference type="ARBA" id="ARBA00022723"/>
    </source>
</evidence>
<keyword evidence="5" id="KW-0804">Transcription</keyword>
<comment type="subcellular location">
    <subcellularLocation>
        <location evidence="1">Nucleus</location>
    </subcellularLocation>
</comment>
<dbReference type="STRING" id="215243.A0A0D2D479"/>
<dbReference type="Pfam" id="PF00172">
    <property type="entry name" value="Zn_clus"/>
    <property type="match status" value="2"/>
</dbReference>
<name>A0A0D2D479_9EURO</name>
<organism evidence="9 10">
    <name type="scientific">Exophiala oligosperma</name>
    <dbReference type="NCBI Taxonomy" id="215243"/>
    <lineage>
        <taxon>Eukaryota</taxon>
        <taxon>Fungi</taxon>
        <taxon>Dikarya</taxon>
        <taxon>Ascomycota</taxon>
        <taxon>Pezizomycotina</taxon>
        <taxon>Eurotiomycetes</taxon>
        <taxon>Chaetothyriomycetidae</taxon>
        <taxon>Chaetothyriales</taxon>
        <taxon>Herpotrichiellaceae</taxon>
        <taxon>Exophiala</taxon>
    </lineage>
</organism>
<dbReference type="OrthoDB" id="2563500at2759"/>
<evidence type="ECO:0000256" key="7">
    <source>
        <dbReference type="SAM" id="MobiDB-lite"/>
    </source>
</evidence>
<feature type="domain" description="Zn(2)-C6 fungal-type" evidence="8">
    <location>
        <begin position="63"/>
        <end position="93"/>
    </location>
</feature>
<keyword evidence="4" id="KW-0238">DNA-binding</keyword>
<evidence type="ECO:0000313" key="10">
    <source>
        <dbReference type="Proteomes" id="UP000053342"/>
    </source>
</evidence>
<feature type="domain" description="Zn(2)-C6 fungal-type" evidence="8">
    <location>
        <begin position="13"/>
        <end position="43"/>
    </location>
</feature>
<dbReference type="InterPro" id="IPR001138">
    <property type="entry name" value="Zn2Cys6_DnaBD"/>
</dbReference>
<sequence>MTASQFTRRSTDICAECRARKIRCDGQQDGCGNCARLESSCSFQRNEDVDVQPLLQRQRVRLACVACRSLKARCGGQLPGCRRCHLKGIECVYKPSKRASTNASKSTTSIHELPATMTALPEGTVSALGGHTSPVADAPRSHTLSPEVEIHHPSGASDTASTRLHVPVSDCDLHGSAVMNEEIVMQAFDNFFRHLRPIPAFSFLHKASLLQRYQAGLVDRSMILAVIGIVTAMTDFPAVSKECGARCIQEAERLVISDFGSPSVLKTQVLVLIIKYYAWQREHSKSFMLLATASRFAYAMKLNYEAPDLSFVAQESRRRLMWSIYVLDTIFGSGVRELTLCPDETLLIQLPCHERNFDFDLPQVTEPLKLMSHQPLSDNVGFVGLYVRIMNLRSKILRATKNAVVSQNHEQVPALVEGLKSELDTFMARVPASLHFSSKSLHLHAHSSDLCPFLLVHLWWRQCYCDLYRVTLRGLREALPCAALDQLGPEFVIYCQFQCFEAAKALSAVFRSSLALKVTLPVMGSEIYACAYQCVRLLFYAYRHYGASLSLSVESVTDHAMQCLLLLRRLPAISPAAVQIQEDVQKLISRGASTGSSPSRPSTPERTRGYPNSSLGKPVPTAAHILSRHSIVRQLDIIDDSAALGMPRFSDGDETSSQYAKGYEDTASRPEPASASSGVTFSLTEGTSNDLTSLATSNAFQGAFDGLDLDLDPHTLDPFTWNWSPWDSSQEVSI</sequence>
<dbReference type="PANTHER" id="PTHR47338">
    <property type="entry name" value="ZN(II)2CYS6 TRANSCRIPTION FACTOR (EUROFUNG)-RELATED"/>
    <property type="match status" value="1"/>
</dbReference>
<dbReference type="GeneID" id="27362073"/>
<dbReference type="SMART" id="SM00906">
    <property type="entry name" value="Fungal_trans"/>
    <property type="match status" value="1"/>
</dbReference>
<dbReference type="Proteomes" id="UP000053342">
    <property type="component" value="Unassembled WGS sequence"/>
</dbReference>
<feature type="compositionally biased region" description="Low complexity" evidence="7">
    <location>
        <begin position="589"/>
        <end position="602"/>
    </location>
</feature>
<evidence type="ECO:0000256" key="4">
    <source>
        <dbReference type="ARBA" id="ARBA00023125"/>
    </source>
</evidence>
<dbReference type="AlphaFoldDB" id="A0A0D2D479"/>
<dbReference type="PROSITE" id="PS50048">
    <property type="entry name" value="ZN2_CY6_FUNGAL_2"/>
    <property type="match status" value="2"/>
</dbReference>
<dbReference type="EMBL" id="KN847342">
    <property type="protein sequence ID" value="KIW38023.1"/>
    <property type="molecule type" value="Genomic_DNA"/>
</dbReference>
<dbReference type="Gene3D" id="4.10.240.10">
    <property type="entry name" value="Zn(2)-C6 fungal-type DNA-binding domain"/>
    <property type="match status" value="2"/>
</dbReference>
<dbReference type="GO" id="GO:0003677">
    <property type="term" value="F:DNA binding"/>
    <property type="evidence" value="ECO:0007669"/>
    <property type="project" value="UniProtKB-KW"/>
</dbReference>
<dbReference type="GO" id="GO:0005634">
    <property type="term" value="C:nucleus"/>
    <property type="evidence" value="ECO:0007669"/>
    <property type="project" value="UniProtKB-SubCell"/>
</dbReference>
<dbReference type="CDD" id="cd12148">
    <property type="entry name" value="fungal_TF_MHR"/>
    <property type="match status" value="1"/>
</dbReference>
<dbReference type="RefSeq" id="XP_016258239.1">
    <property type="nucleotide sequence ID" value="XM_016411485.1"/>
</dbReference>
<dbReference type="PANTHER" id="PTHR47338:SF7">
    <property type="entry name" value="ZN(II)2CYS6 TRANSCRIPTION FACTOR (EUROFUNG)"/>
    <property type="match status" value="1"/>
</dbReference>
<dbReference type="SUPFAM" id="SSF57701">
    <property type="entry name" value="Zn2/Cys6 DNA-binding domain"/>
    <property type="match status" value="2"/>
</dbReference>
<dbReference type="GO" id="GO:0006351">
    <property type="term" value="P:DNA-templated transcription"/>
    <property type="evidence" value="ECO:0007669"/>
    <property type="project" value="InterPro"/>
</dbReference>
<keyword evidence="2" id="KW-0479">Metal-binding</keyword>
<evidence type="ECO:0000256" key="3">
    <source>
        <dbReference type="ARBA" id="ARBA00023015"/>
    </source>
</evidence>
<dbReference type="SMART" id="SM00066">
    <property type="entry name" value="GAL4"/>
    <property type="match status" value="2"/>
</dbReference>
<proteinExistence type="predicted"/>
<dbReference type="InterPro" id="IPR050815">
    <property type="entry name" value="TF_fung"/>
</dbReference>
<evidence type="ECO:0000259" key="8">
    <source>
        <dbReference type="PROSITE" id="PS50048"/>
    </source>
</evidence>
<evidence type="ECO:0000256" key="5">
    <source>
        <dbReference type="ARBA" id="ARBA00023163"/>
    </source>
</evidence>
<dbReference type="GO" id="GO:0008270">
    <property type="term" value="F:zinc ion binding"/>
    <property type="evidence" value="ECO:0007669"/>
    <property type="project" value="InterPro"/>
</dbReference>
<evidence type="ECO:0000256" key="1">
    <source>
        <dbReference type="ARBA" id="ARBA00004123"/>
    </source>
</evidence>
<keyword evidence="10" id="KW-1185">Reference proteome</keyword>